<dbReference type="EMBL" id="CAMGYJ010000003">
    <property type="protein sequence ID" value="CAI0389412.1"/>
    <property type="molecule type" value="Genomic_DNA"/>
</dbReference>
<protein>
    <recommendedName>
        <fullName evidence="2">NB-ARC domain-containing protein</fullName>
    </recommendedName>
</protein>
<proteinExistence type="predicted"/>
<dbReference type="PANTHER" id="PTHR36766:SF45">
    <property type="entry name" value="NB-ARC DOMAIN-CONTAINING PROTEIN"/>
    <property type="match status" value="1"/>
</dbReference>
<feature type="domain" description="NB-ARC" evidence="2">
    <location>
        <begin position="1"/>
        <end position="88"/>
    </location>
</feature>
<sequence>MSIEYPGGFGKTTLAKMLYNDKAVEAHFDKRIWVYVSANFDAETVAKAILESFNQYTSGSTLSHMLVEINTHTKGKKFLLVLDDVWEDS</sequence>
<evidence type="ECO:0000256" key="1">
    <source>
        <dbReference type="ARBA" id="ARBA00022821"/>
    </source>
</evidence>
<name>A0AAV0HVU2_9ROSI</name>
<dbReference type="InterPro" id="IPR027417">
    <property type="entry name" value="P-loop_NTPase"/>
</dbReference>
<accession>A0AAV0HVU2</accession>
<dbReference type="GO" id="GO:0006952">
    <property type="term" value="P:defense response"/>
    <property type="evidence" value="ECO:0007669"/>
    <property type="project" value="UniProtKB-KW"/>
</dbReference>
<comment type="caution">
    <text evidence="3">The sequence shown here is derived from an EMBL/GenBank/DDBJ whole genome shotgun (WGS) entry which is preliminary data.</text>
</comment>
<dbReference type="InterPro" id="IPR002182">
    <property type="entry name" value="NB-ARC"/>
</dbReference>
<dbReference type="Pfam" id="PF00931">
    <property type="entry name" value="NB-ARC"/>
    <property type="match status" value="1"/>
</dbReference>
<dbReference type="GO" id="GO:0043531">
    <property type="term" value="F:ADP binding"/>
    <property type="evidence" value="ECO:0007669"/>
    <property type="project" value="InterPro"/>
</dbReference>
<keyword evidence="4" id="KW-1185">Reference proteome</keyword>
<evidence type="ECO:0000259" key="2">
    <source>
        <dbReference type="Pfam" id="PF00931"/>
    </source>
</evidence>
<reference evidence="3" key="1">
    <citation type="submission" date="2022-08" db="EMBL/GenBank/DDBJ databases">
        <authorList>
            <person name="Gutierrez-Valencia J."/>
        </authorList>
    </citation>
    <scope>NUCLEOTIDE SEQUENCE</scope>
</reference>
<evidence type="ECO:0000313" key="3">
    <source>
        <dbReference type="EMBL" id="CAI0389412.1"/>
    </source>
</evidence>
<dbReference type="PANTHER" id="PTHR36766">
    <property type="entry name" value="PLANT BROAD-SPECTRUM MILDEW RESISTANCE PROTEIN RPW8"/>
    <property type="match status" value="1"/>
</dbReference>
<organism evidence="3 4">
    <name type="scientific">Linum tenue</name>
    <dbReference type="NCBI Taxonomy" id="586396"/>
    <lineage>
        <taxon>Eukaryota</taxon>
        <taxon>Viridiplantae</taxon>
        <taxon>Streptophyta</taxon>
        <taxon>Embryophyta</taxon>
        <taxon>Tracheophyta</taxon>
        <taxon>Spermatophyta</taxon>
        <taxon>Magnoliopsida</taxon>
        <taxon>eudicotyledons</taxon>
        <taxon>Gunneridae</taxon>
        <taxon>Pentapetalae</taxon>
        <taxon>rosids</taxon>
        <taxon>fabids</taxon>
        <taxon>Malpighiales</taxon>
        <taxon>Linaceae</taxon>
        <taxon>Linum</taxon>
    </lineage>
</organism>
<keyword evidence="1" id="KW-0611">Plant defense</keyword>
<dbReference type="Proteomes" id="UP001154282">
    <property type="component" value="Unassembled WGS sequence"/>
</dbReference>
<dbReference type="Gene3D" id="3.40.50.300">
    <property type="entry name" value="P-loop containing nucleotide triphosphate hydrolases"/>
    <property type="match status" value="1"/>
</dbReference>
<evidence type="ECO:0000313" key="4">
    <source>
        <dbReference type="Proteomes" id="UP001154282"/>
    </source>
</evidence>
<gene>
    <name evidence="3" type="ORF">LITE_LOCUS6232</name>
</gene>
<dbReference type="AlphaFoldDB" id="A0AAV0HVU2"/>
<dbReference type="SUPFAM" id="SSF52540">
    <property type="entry name" value="P-loop containing nucleoside triphosphate hydrolases"/>
    <property type="match status" value="1"/>
</dbReference>